<reference evidence="2" key="1">
    <citation type="submission" date="2019-05" db="EMBL/GenBank/DDBJ databases">
        <authorList>
            <person name="Matney K."/>
            <person name="Lacafta O."/>
            <person name="Ahmed J."/>
            <person name="Anderson S."/>
            <person name="Assadpour T."/>
            <person name="Espinosa K."/>
            <person name="Gadsden T."/>
            <person name="Graham A."/>
            <person name="Hajjar W."/>
            <person name="Howard T."/>
            <person name="Matsen K."/>
            <person name="Osu J."/>
            <person name="Rup E."/>
            <person name="Sang H."/>
            <person name="Wadi S."/>
            <person name="McNeal J."/>
            <person name="Temple L."/>
        </authorList>
    </citation>
    <scope>NUCLEOTIDE SEQUENCE [LARGE SCALE GENOMIC DNA]</scope>
</reference>
<protein>
    <submittedName>
        <fullName evidence="1">Uncharacterized protein</fullName>
    </submittedName>
</protein>
<gene>
    <name evidence="1" type="primary">47</name>
    <name evidence="1" type="ORF">SEA_IAMGROOT_47</name>
</gene>
<evidence type="ECO:0000313" key="1">
    <source>
        <dbReference type="EMBL" id="QDF14220.1"/>
    </source>
</evidence>
<dbReference type="EMBL" id="MK880124">
    <property type="protein sequence ID" value="QDF14220.1"/>
    <property type="molecule type" value="Genomic_DNA"/>
</dbReference>
<sequence length="137" mass="15314">MPAALTRVCPECRAERATPADFRDLDVAPTAPGRPPRVCRFCREQRPETPEQREQRKAHNRRCADLRAERARRSEVELDMLQAELYPLGVKVCPPLSGCGEVLPLGDFTRNVTTPDGLEGLCHSCKADHRALTPLRA</sequence>
<accession>A0A4Y6EAY0</accession>
<evidence type="ECO:0000313" key="2">
    <source>
        <dbReference type="Proteomes" id="UP000317085"/>
    </source>
</evidence>
<proteinExistence type="predicted"/>
<dbReference type="Proteomes" id="UP000317085">
    <property type="component" value="Segment"/>
</dbReference>
<keyword evidence="2" id="KW-1185">Reference proteome</keyword>
<organism evidence="1 2">
    <name type="scientific">Microbacterium phage IAmGroot</name>
    <dbReference type="NCBI Taxonomy" id="2588486"/>
    <lineage>
        <taxon>Viruses</taxon>
        <taxon>Duplodnaviria</taxon>
        <taxon>Heunggongvirae</taxon>
        <taxon>Uroviricota</taxon>
        <taxon>Caudoviricetes</taxon>
        <taxon>Casidaviridae</taxon>
        <taxon>Gardenstatevirus</taxon>
        <taxon>Gardenstatevirus iamgroot</taxon>
    </lineage>
</organism>
<name>A0A4Y6EAY0_9CAUD</name>